<dbReference type="InterPro" id="IPR012337">
    <property type="entry name" value="RNaseH-like_sf"/>
</dbReference>
<protein>
    <submittedName>
        <fullName evidence="2">Zinc finger MYM-type protein 1-like</fullName>
    </submittedName>
</protein>
<sequence length="691" mass="80227">MVMSLIETPFSRRSEIQKKQILFAGRPTEILDTICIPTQKTKTKVSSRSFNTCWYDTHKWLCGSFYKQRLFCWPCILLGKGKNVWITDGYYDLKNLARSVKMHEASKDHIHNFMGLVRLEKNKSTIADALSEGARLNKTIYNENVRKNRLILLQLIEVTLLLGKQELAFRGHDERSTSSNQGNFREVFNLLIKRNDELLSHYNKISNVFTGQSKIIQNEIIYCVYEYILDVIKSEINDAFFFSIISDDTTDIVEKSQCAITIRYVKKTGELKERFLGFYDVSSSKNAKSLFNLIITVLEPFNFKTKNEAPHALFTHCCAHRLNLVLQQGSYCIPQSRIFFSTLLGISVFFKKSPKRTFVLDTIIGKRIPVANETRWCTRSKILNFVALNLNKLIEVMQNIMDNPESGIESINGAKGFINSLKKFDFIFFMVVFKEIFNITDTLYAILQVKHLDVVYCIDQVNTSINRIKLLRTFESATFLFNESKKISTPKQPRGVVEEDLLNKYSVLQYEILDNIITQLTERFQDLDKLKFVALVDSSKFKFYQTAFPIEGLECLSSTYKDMFDLTLLKNELSVVYFDSQFHNQHIQQCVKLLKQFQDSGLLMEVYKLFCLILTIPSTSVSVERNFSCLKRIKTYLRNSMTEERLSSLATISIEKELINSLADNDGQFYEKIIDRFSVLKDRRIDLIYKK</sequence>
<dbReference type="InterPro" id="IPR006580">
    <property type="entry name" value="Znf_TTF"/>
</dbReference>
<dbReference type="Proteomes" id="UP000478052">
    <property type="component" value="Unassembled WGS sequence"/>
</dbReference>
<name>A0A6G0VQG3_APHCR</name>
<comment type="caution">
    <text evidence="2">The sequence shown here is derived from an EMBL/GenBank/DDBJ whole genome shotgun (WGS) entry which is preliminary data.</text>
</comment>
<dbReference type="EMBL" id="VUJU01013244">
    <property type="protein sequence ID" value="KAF0705439.1"/>
    <property type="molecule type" value="Genomic_DNA"/>
</dbReference>
<dbReference type="PANTHER" id="PTHR45749:SF28">
    <property type="entry name" value="ZINC FINGER MYM-TYPE PROTEIN 1-LIKE-RELATED"/>
    <property type="match status" value="1"/>
</dbReference>
<accession>A0A6G0VQG3</accession>
<evidence type="ECO:0000313" key="2">
    <source>
        <dbReference type="EMBL" id="KAF0705439.1"/>
    </source>
</evidence>
<dbReference type="SMART" id="SM00597">
    <property type="entry name" value="ZnF_TTF"/>
    <property type="match status" value="1"/>
</dbReference>
<proteinExistence type="predicted"/>
<dbReference type="InterPro" id="IPR008906">
    <property type="entry name" value="HATC_C_dom"/>
</dbReference>
<gene>
    <name evidence="2" type="ORF">FWK35_00037630</name>
</gene>
<dbReference type="Pfam" id="PF14291">
    <property type="entry name" value="DUF4371"/>
    <property type="match status" value="1"/>
</dbReference>
<dbReference type="GO" id="GO:0046983">
    <property type="term" value="F:protein dimerization activity"/>
    <property type="evidence" value="ECO:0007669"/>
    <property type="project" value="InterPro"/>
</dbReference>
<dbReference type="PANTHER" id="PTHR45749">
    <property type="match status" value="1"/>
</dbReference>
<dbReference type="Pfam" id="PF05699">
    <property type="entry name" value="Dimer_Tnp_hAT"/>
    <property type="match status" value="1"/>
</dbReference>
<dbReference type="InterPro" id="IPR025398">
    <property type="entry name" value="DUF4371"/>
</dbReference>
<dbReference type="SUPFAM" id="SSF53098">
    <property type="entry name" value="Ribonuclease H-like"/>
    <property type="match status" value="1"/>
</dbReference>
<evidence type="ECO:0000259" key="1">
    <source>
        <dbReference type="SMART" id="SM00597"/>
    </source>
</evidence>
<reference evidence="2 3" key="1">
    <citation type="submission" date="2019-08" db="EMBL/GenBank/DDBJ databases">
        <title>Whole genome of Aphis craccivora.</title>
        <authorList>
            <person name="Voronova N.V."/>
            <person name="Shulinski R.S."/>
            <person name="Bandarenka Y.V."/>
            <person name="Zhorov D.G."/>
            <person name="Warner D."/>
        </authorList>
    </citation>
    <scope>NUCLEOTIDE SEQUENCE [LARGE SCALE GENOMIC DNA]</scope>
    <source>
        <strain evidence="2">180601</strain>
        <tissue evidence="2">Whole Body</tissue>
    </source>
</reference>
<dbReference type="OrthoDB" id="8196265at2759"/>
<keyword evidence="3" id="KW-1185">Reference proteome</keyword>
<evidence type="ECO:0000313" key="3">
    <source>
        <dbReference type="Proteomes" id="UP000478052"/>
    </source>
</evidence>
<feature type="domain" description="TTF-type" evidence="1">
    <location>
        <begin position="46"/>
        <end position="132"/>
    </location>
</feature>
<dbReference type="AlphaFoldDB" id="A0A6G0VQG3"/>
<organism evidence="2 3">
    <name type="scientific">Aphis craccivora</name>
    <name type="common">Cowpea aphid</name>
    <dbReference type="NCBI Taxonomy" id="307492"/>
    <lineage>
        <taxon>Eukaryota</taxon>
        <taxon>Metazoa</taxon>
        <taxon>Ecdysozoa</taxon>
        <taxon>Arthropoda</taxon>
        <taxon>Hexapoda</taxon>
        <taxon>Insecta</taxon>
        <taxon>Pterygota</taxon>
        <taxon>Neoptera</taxon>
        <taxon>Paraneoptera</taxon>
        <taxon>Hemiptera</taxon>
        <taxon>Sternorrhyncha</taxon>
        <taxon>Aphidomorpha</taxon>
        <taxon>Aphidoidea</taxon>
        <taxon>Aphididae</taxon>
        <taxon>Aphidini</taxon>
        <taxon>Aphis</taxon>
        <taxon>Aphis</taxon>
    </lineage>
</organism>